<evidence type="ECO:0000256" key="1">
    <source>
        <dbReference type="ARBA" id="ARBA00007409"/>
    </source>
</evidence>
<protein>
    <submittedName>
        <fullName evidence="3">Putative glutamine amidotransferase subunit pdxt</fullName>
    </submittedName>
</protein>
<dbReference type="Gene3D" id="1.20.1050.10">
    <property type="match status" value="1"/>
</dbReference>
<sequence>MIMCGCVQVTRFLHAFVDTITIGPTTKMTGSQAQKQGPAWNSHRIGTGKEKYHLVGTFTRYSSWTARVEVLLEYYEIPYTASFFHIYKDDGKRQIKQFSPTGKVPCLVTSIPQGDRSTTIHVYESLAISEFLAESHPELPLWPRDRELRALARSAAAEMHAGFESIRESFTSNFLAKYTGPVPISDKDAKDIKRVLELWGNARKRTEKRMRELGEKDEGFLFGKFGIVDAFFWPVLGRFRTYNLPLDSASPEALAWIDKMWNEPVMKRQVQYYFRQAEDPETGVDMYEDVFKHIPEVKCGTIDKP</sequence>
<dbReference type="PANTHER" id="PTHR44051:SF8">
    <property type="entry name" value="GLUTATHIONE S-TRANSFERASE GSTA"/>
    <property type="match status" value="1"/>
</dbReference>
<feature type="domain" description="GST N-terminal" evidence="2">
    <location>
        <begin position="52"/>
        <end position="140"/>
    </location>
</feature>
<reference evidence="3 4" key="1">
    <citation type="submission" date="2015-05" db="EMBL/GenBank/DDBJ databases">
        <title>Distinctive expansion of gene families associated with plant cell wall degradation and secondary metabolism in the genomes of grapevine trunk pathogens.</title>
        <authorList>
            <person name="Lawrence D.P."/>
            <person name="Travadon R."/>
            <person name="Rolshausen P.E."/>
            <person name="Baumgartner K."/>
        </authorList>
    </citation>
    <scope>NUCLEOTIDE SEQUENCE [LARGE SCALE GENOMIC DNA]</scope>
    <source>
        <strain evidence="3">UCRPC4</strain>
    </source>
</reference>
<keyword evidence="3" id="KW-0808">Transferase</keyword>
<evidence type="ECO:0000313" key="3">
    <source>
        <dbReference type="EMBL" id="KKY27704.1"/>
    </source>
</evidence>
<dbReference type="Gene3D" id="3.40.30.10">
    <property type="entry name" value="Glutaredoxin"/>
    <property type="match status" value="1"/>
</dbReference>
<evidence type="ECO:0000313" key="4">
    <source>
        <dbReference type="Proteomes" id="UP000053317"/>
    </source>
</evidence>
<dbReference type="EMBL" id="LCWF01000022">
    <property type="protein sequence ID" value="KKY27704.1"/>
    <property type="molecule type" value="Genomic_DNA"/>
</dbReference>
<comment type="caution">
    <text evidence="3">The sequence shown here is derived from an EMBL/GenBank/DDBJ whole genome shotgun (WGS) entry which is preliminary data.</text>
</comment>
<dbReference type="SUPFAM" id="SSF47616">
    <property type="entry name" value="GST C-terminal domain-like"/>
    <property type="match status" value="1"/>
</dbReference>
<keyword evidence="3" id="KW-0315">Glutamine amidotransferase</keyword>
<dbReference type="InterPro" id="IPR036249">
    <property type="entry name" value="Thioredoxin-like_sf"/>
</dbReference>
<dbReference type="Proteomes" id="UP000053317">
    <property type="component" value="Unassembled WGS sequence"/>
</dbReference>
<dbReference type="InterPro" id="IPR004045">
    <property type="entry name" value="Glutathione_S-Trfase_N"/>
</dbReference>
<dbReference type="AlphaFoldDB" id="A0A0G2EZZ2"/>
<dbReference type="SUPFAM" id="SSF52833">
    <property type="entry name" value="Thioredoxin-like"/>
    <property type="match status" value="1"/>
</dbReference>
<dbReference type="Pfam" id="PF13409">
    <property type="entry name" value="GST_N_2"/>
    <property type="match status" value="1"/>
</dbReference>
<evidence type="ECO:0000259" key="2">
    <source>
        <dbReference type="PROSITE" id="PS50404"/>
    </source>
</evidence>
<gene>
    <name evidence="3" type="ORF">UCRPC4_g00938</name>
</gene>
<dbReference type="PROSITE" id="PS50404">
    <property type="entry name" value="GST_NTER"/>
    <property type="match status" value="1"/>
</dbReference>
<reference evidence="3 4" key="2">
    <citation type="submission" date="2015-05" db="EMBL/GenBank/DDBJ databases">
        <authorList>
            <person name="Morales-Cruz A."/>
            <person name="Amrine K.C."/>
            <person name="Cantu D."/>
        </authorList>
    </citation>
    <scope>NUCLEOTIDE SEQUENCE [LARGE SCALE GENOMIC DNA]</scope>
    <source>
        <strain evidence="3">UCRPC4</strain>
    </source>
</reference>
<dbReference type="PANTHER" id="PTHR44051">
    <property type="entry name" value="GLUTATHIONE S-TRANSFERASE-RELATED"/>
    <property type="match status" value="1"/>
</dbReference>
<dbReference type="GO" id="GO:0016740">
    <property type="term" value="F:transferase activity"/>
    <property type="evidence" value="ECO:0007669"/>
    <property type="project" value="UniProtKB-KW"/>
</dbReference>
<dbReference type="Pfam" id="PF13410">
    <property type="entry name" value="GST_C_2"/>
    <property type="match status" value="1"/>
</dbReference>
<proteinExistence type="inferred from homology"/>
<keyword evidence="4" id="KW-1185">Reference proteome</keyword>
<dbReference type="OrthoDB" id="249703at2759"/>
<dbReference type="InterPro" id="IPR036282">
    <property type="entry name" value="Glutathione-S-Trfase_C_sf"/>
</dbReference>
<accession>A0A0G2EZZ2</accession>
<comment type="similarity">
    <text evidence="1">Belongs to the GST superfamily.</text>
</comment>
<organism evidence="3 4">
    <name type="scientific">Phaeomoniella chlamydospora</name>
    <name type="common">Phaeoacremonium chlamydosporum</name>
    <dbReference type="NCBI Taxonomy" id="158046"/>
    <lineage>
        <taxon>Eukaryota</taxon>
        <taxon>Fungi</taxon>
        <taxon>Dikarya</taxon>
        <taxon>Ascomycota</taxon>
        <taxon>Pezizomycotina</taxon>
        <taxon>Eurotiomycetes</taxon>
        <taxon>Chaetothyriomycetidae</taxon>
        <taxon>Phaeomoniellales</taxon>
        <taxon>Phaeomoniellaceae</taxon>
        <taxon>Phaeomoniella</taxon>
    </lineage>
</organism>
<name>A0A0G2EZZ2_PHACM</name>